<dbReference type="PhylomeDB" id="A0A060T069"/>
<dbReference type="GO" id="GO:0033934">
    <property type="term" value="F:glucan 1,4-alpha-maltotriohydrolase activity"/>
    <property type="evidence" value="ECO:0007669"/>
    <property type="project" value="TreeGrafter"/>
</dbReference>
<dbReference type="FunFam" id="3.20.20.80:FF:000064">
    <property type="entry name" value="Oligo-1,6-glucosidase"/>
    <property type="match status" value="1"/>
</dbReference>
<dbReference type="Pfam" id="PF23915">
    <property type="entry name" value="SusG_C"/>
    <property type="match status" value="1"/>
</dbReference>
<dbReference type="Gene3D" id="3.90.400.10">
    <property type="entry name" value="Oligo-1,6-glucosidase, Domain 2"/>
    <property type="match status" value="1"/>
</dbReference>
<reference evidence="6" key="1">
    <citation type="submission" date="2014-02" db="EMBL/GenBank/DDBJ databases">
        <authorList>
            <person name="Genoscope - CEA"/>
        </authorList>
    </citation>
    <scope>NUCLEOTIDE SEQUENCE</scope>
    <source>
        <strain evidence="6">LS3</strain>
    </source>
</reference>
<evidence type="ECO:0000256" key="3">
    <source>
        <dbReference type="ARBA" id="ARBA00023295"/>
    </source>
</evidence>
<evidence type="ECO:0000256" key="1">
    <source>
        <dbReference type="ARBA" id="ARBA00008061"/>
    </source>
</evidence>
<evidence type="ECO:0000259" key="5">
    <source>
        <dbReference type="SMART" id="SM00642"/>
    </source>
</evidence>
<dbReference type="GO" id="GO:0004556">
    <property type="term" value="F:alpha-amylase activity"/>
    <property type="evidence" value="ECO:0007669"/>
    <property type="project" value="TreeGrafter"/>
</dbReference>
<dbReference type="GO" id="GO:0005987">
    <property type="term" value="P:sucrose catabolic process"/>
    <property type="evidence" value="ECO:0007669"/>
    <property type="project" value="TreeGrafter"/>
</dbReference>
<protein>
    <submittedName>
        <fullName evidence="6">ARAD1C14212p</fullName>
        <ecNumber evidence="6">3.2.1.20</ecNumber>
    </submittedName>
</protein>
<evidence type="ECO:0000256" key="2">
    <source>
        <dbReference type="ARBA" id="ARBA00022801"/>
    </source>
</evidence>
<dbReference type="PANTHER" id="PTHR10357">
    <property type="entry name" value="ALPHA-AMYLASE FAMILY MEMBER"/>
    <property type="match status" value="1"/>
</dbReference>
<dbReference type="SUPFAM" id="SSF51011">
    <property type="entry name" value="Glycosyl hydrolase domain"/>
    <property type="match status" value="1"/>
</dbReference>
<evidence type="ECO:0000313" key="6">
    <source>
        <dbReference type="EMBL" id="CDP34515.1"/>
    </source>
</evidence>
<dbReference type="InterPro" id="IPR045857">
    <property type="entry name" value="O16G_dom_2"/>
</dbReference>
<comment type="similarity">
    <text evidence="1">Belongs to the glycosyl hydrolase 13 family.</text>
</comment>
<dbReference type="Gene3D" id="2.60.40.1180">
    <property type="entry name" value="Golgi alpha-mannosidase II"/>
    <property type="match status" value="1"/>
</dbReference>
<name>A0A060T069_BLAAD</name>
<accession>A0A060T069</accession>
<keyword evidence="3 6" id="KW-0326">Glycosidase</keyword>
<dbReference type="EMBL" id="HG937693">
    <property type="protein sequence ID" value="CDP34515.1"/>
    <property type="molecule type" value="Genomic_DNA"/>
</dbReference>
<dbReference type="CDD" id="cd11333">
    <property type="entry name" value="AmyAc_SI_OligoGlu_DGase"/>
    <property type="match status" value="1"/>
</dbReference>
<dbReference type="InterPro" id="IPR017853">
    <property type="entry name" value="GH"/>
</dbReference>
<gene>
    <name evidence="6" type="ORF">GNLVRS02_ARAD1C14212g</name>
</gene>
<keyword evidence="2 6" id="KW-0378">Hydrolase</keyword>
<dbReference type="Gene3D" id="3.20.20.80">
    <property type="entry name" value="Glycosidases"/>
    <property type="match status" value="1"/>
</dbReference>
<dbReference type="SUPFAM" id="SSF51445">
    <property type="entry name" value="(Trans)glycosidases"/>
    <property type="match status" value="1"/>
</dbReference>
<sequence>MSQTWWKESSVYQIYPASFKDSNDDGFGDLEGVIQKLDYIQKLNVDMVWLSPINKSPQVDMGYDISDYKDIDPRYGTLETVDRLIKGLNERGMKFVLDLVVNHTSDQHEWFKQSRSSKSNPKRDWYIWRPAKYDADGNRQPPNNWKSYFTESAWKWDEATQEYYLCLFADEQPDLNWENPGVRAAVHDIVEFWLKRGVSGFRLDVINLISKHPDLPDGPETIPGSKYQWGYKYYANGPRLHEYLQELGAIFKKYDAFTVGEMPHVDDLDEMLRVVGEDREELRTIFQFDLVQLDGAPGPFGLKKWTVQDLTDTIQKWQVPVPKRGGWNSIFIENHDQARTVSRYLSDEPQFRAFASKLMALLVVFQKGTPFVYQGQELAMANIPKSVPIEEYKDVETVNAWKRFLATGPTEDEKDQFLSRVHTKARDHGRTPMHWDKSAHAGFTSGKSDPWMIVTPDYEWNAEDQLKDENSPFHFWSKALALRKQLKDVVVYGDIELLNQGDPNVVTLKRTATDKQLLVILNFAKDNVAYMAPSSFSKVLLNNYDDLEQKDGKLVLKPFQGIVAEV</sequence>
<dbReference type="GO" id="GO:0004575">
    <property type="term" value="F:sucrose alpha-glucosidase activity"/>
    <property type="evidence" value="ECO:0007669"/>
    <property type="project" value="TreeGrafter"/>
</dbReference>
<evidence type="ECO:0000256" key="4">
    <source>
        <dbReference type="ARBA" id="ARBA00026248"/>
    </source>
</evidence>
<dbReference type="PANTHER" id="PTHR10357:SF179">
    <property type="entry name" value="NEUTRAL AND BASIC AMINO ACID TRANSPORT PROTEIN RBAT"/>
    <property type="match status" value="1"/>
</dbReference>
<dbReference type="EC" id="3.2.1.20" evidence="6"/>
<organism evidence="6">
    <name type="scientific">Blastobotrys adeninivorans</name>
    <name type="common">Yeast</name>
    <name type="synonym">Arxula adeninivorans</name>
    <dbReference type="NCBI Taxonomy" id="409370"/>
    <lineage>
        <taxon>Eukaryota</taxon>
        <taxon>Fungi</taxon>
        <taxon>Dikarya</taxon>
        <taxon>Ascomycota</taxon>
        <taxon>Saccharomycotina</taxon>
        <taxon>Dipodascomycetes</taxon>
        <taxon>Dipodascales</taxon>
        <taxon>Trichomonascaceae</taxon>
        <taxon>Blastobotrys</taxon>
    </lineage>
</organism>
<feature type="domain" description="Glycosyl hydrolase family 13 catalytic" evidence="5">
    <location>
        <begin position="13"/>
        <end position="430"/>
    </location>
</feature>
<reference evidence="6" key="2">
    <citation type="submission" date="2014-06" db="EMBL/GenBank/DDBJ databases">
        <title>The complete genome of Blastobotrys (Arxula) adeninivorans LS3 - a yeast of biotechnological interest.</title>
        <authorList>
            <person name="Kunze G."/>
            <person name="Gaillardin C."/>
            <person name="Czernicka M."/>
            <person name="Durrens P."/>
            <person name="Martin T."/>
            <person name="Boer E."/>
            <person name="Gabaldon T."/>
            <person name="Cruz J."/>
            <person name="Talla E."/>
            <person name="Marck C."/>
            <person name="Goffeau A."/>
            <person name="Barbe V."/>
            <person name="Baret P."/>
            <person name="Baronian K."/>
            <person name="Beier S."/>
            <person name="Bleykasten C."/>
            <person name="Bode R."/>
            <person name="Casaregola S."/>
            <person name="Despons L."/>
            <person name="Fairhead C."/>
            <person name="Giersberg M."/>
            <person name="Gierski P."/>
            <person name="Hahnel U."/>
            <person name="Hartmann A."/>
            <person name="Jankowska D."/>
            <person name="Jubin C."/>
            <person name="Jung P."/>
            <person name="Lafontaine I."/>
            <person name="Leh-Louis V."/>
            <person name="Lemaire M."/>
            <person name="Marcet-Houben M."/>
            <person name="Mascher M."/>
            <person name="Morel G."/>
            <person name="Richard G.-F."/>
            <person name="Riechen J."/>
            <person name="Sacerdot C."/>
            <person name="Sarkar A."/>
            <person name="Savel G."/>
            <person name="Schacherer J."/>
            <person name="Sherman D."/>
            <person name="Straub M.-L."/>
            <person name="Stein N."/>
            <person name="Thierry A."/>
            <person name="Trautwein-Schult A."/>
            <person name="Westhof E."/>
            <person name="Worch S."/>
            <person name="Dujon B."/>
            <person name="Souciet J.-L."/>
            <person name="Wincker P."/>
            <person name="Scholz U."/>
            <person name="Neuveglise N."/>
        </authorList>
    </citation>
    <scope>NUCLEOTIDE SEQUENCE</scope>
    <source>
        <strain evidence="6">LS3</strain>
    </source>
</reference>
<dbReference type="GO" id="GO:0000025">
    <property type="term" value="P:maltose catabolic process"/>
    <property type="evidence" value="ECO:0007669"/>
    <property type="project" value="TreeGrafter"/>
</dbReference>
<dbReference type="GO" id="GO:0004558">
    <property type="term" value="F:alpha-1,4-glucosidase activity"/>
    <property type="evidence" value="ECO:0007669"/>
    <property type="project" value="UniProtKB-EC"/>
</dbReference>
<dbReference type="InterPro" id="IPR013780">
    <property type="entry name" value="Glyco_hydro_b"/>
</dbReference>
<dbReference type="FunFam" id="3.90.400.10:FF:000003">
    <property type="entry name" value="Probable alpha-glucosidase (Maltase)"/>
    <property type="match status" value="1"/>
</dbReference>
<proteinExistence type="inferred from homology"/>
<dbReference type="InterPro" id="IPR056300">
    <property type="entry name" value="SusG-like_C"/>
</dbReference>
<dbReference type="SMART" id="SM00642">
    <property type="entry name" value="Aamy"/>
    <property type="match status" value="1"/>
</dbReference>
<dbReference type="AlphaFoldDB" id="A0A060T069"/>
<dbReference type="Pfam" id="PF00128">
    <property type="entry name" value="Alpha-amylase"/>
    <property type="match status" value="1"/>
</dbReference>
<dbReference type="InterPro" id="IPR006047">
    <property type="entry name" value="GH13_cat_dom"/>
</dbReference>
<keyword evidence="4" id="KW-0462">Maltose metabolism</keyword>
<dbReference type="GO" id="GO:0004574">
    <property type="term" value="F:oligo-1,6-glucosidase activity"/>
    <property type="evidence" value="ECO:0007669"/>
    <property type="project" value="TreeGrafter"/>
</dbReference>